<evidence type="ECO:0000256" key="3">
    <source>
        <dbReference type="ARBA" id="ARBA00017473"/>
    </source>
</evidence>
<dbReference type="InterPro" id="IPR004424">
    <property type="entry name" value="IspE"/>
</dbReference>
<accession>A0A9D1K725</accession>
<sequence>MAILMMAHAKINWALAVTGVREDGYHELDMLMQRVDLADELFMEPARWISLTVDGRSIPSGGRNLIVRAANALNEYMGTRKGARIRLKKRIPVRAGLGGGSADCAAALLGLNRLWRFNLPESKLMEIGVRLGADVPYLLRGGFARVRGIGDELVPLGGAPAVPLVLVRPGGGLSTPHVFAEYDKEAQAHANFDMESIARALMDGDLREYGRLSGNALEAPALRLMPEIGRAMERLRAHGALAVRMSGSGSTVFGAFSHWDDAKKAHEALRGSILARTIAQ</sequence>
<feature type="domain" description="GHMP kinase C-terminal" evidence="11">
    <location>
        <begin position="198"/>
        <end position="270"/>
    </location>
</feature>
<dbReference type="InterPro" id="IPR036554">
    <property type="entry name" value="GHMP_kinase_C_sf"/>
</dbReference>
<dbReference type="PIRSF" id="PIRSF010376">
    <property type="entry name" value="IspE"/>
    <property type="match status" value="1"/>
</dbReference>
<dbReference type="GO" id="GO:0016114">
    <property type="term" value="P:terpenoid biosynthetic process"/>
    <property type="evidence" value="ECO:0007669"/>
    <property type="project" value="UniProtKB-UniRule"/>
</dbReference>
<dbReference type="GO" id="GO:0019288">
    <property type="term" value="P:isopentenyl diphosphate biosynthetic process, methylerythritol 4-phosphate pathway"/>
    <property type="evidence" value="ECO:0007669"/>
    <property type="project" value="UniProtKB-UniRule"/>
</dbReference>
<dbReference type="InterPro" id="IPR006204">
    <property type="entry name" value="GHMP_kinase_N_dom"/>
</dbReference>
<comment type="function">
    <text evidence="9">Catalyzes the phosphorylation of the position 2 hydroxy group of 4-diphosphocytidyl-2C-methyl-D-erythritol.</text>
</comment>
<comment type="similarity">
    <text evidence="1 9">Belongs to the GHMP kinase family. IspE subfamily.</text>
</comment>
<reference evidence="12" key="1">
    <citation type="submission" date="2020-10" db="EMBL/GenBank/DDBJ databases">
        <authorList>
            <person name="Gilroy R."/>
        </authorList>
    </citation>
    <scope>NUCLEOTIDE SEQUENCE</scope>
    <source>
        <strain evidence="12">13766</strain>
    </source>
</reference>
<evidence type="ECO:0000256" key="2">
    <source>
        <dbReference type="ARBA" id="ARBA00012052"/>
    </source>
</evidence>
<evidence type="ECO:0000256" key="9">
    <source>
        <dbReference type="HAMAP-Rule" id="MF_00061"/>
    </source>
</evidence>
<evidence type="ECO:0000256" key="1">
    <source>
        <dbReference type="ARBA" id="ARBA00009684"/>
    </source>
</evidence>
<dbReference type="PANTHER" id="PTHR43527">
    <property type="entry name" value="4-DIPHOSPHOCYTIDYL-2-C-METHYL-D-ERYTHRITOL KINASE, CHLOROPLASTIC"/>
    <property type="match status" value="1"/>
</dbReference>
<comment type="caution">
    <text evidence="12">The sequence shown here is derived from an EMBL/GenBank/DDBJ whole genome shotgun (WGS) entry which is preliminary data.</text>
</comment>
<comment type="pathway">
    <text evidence="9">Isoprenoid biosynthesis; isopentenyl diphosphate biosynthesis via DXP pathway; isopentenyl diphosphate from 1-deoxy-D-xylulose 5-phosphate: step 3/6.</text>
</comment>
<evidence type="ECO:0000256" key="4">
    <source>
        <dbReference type="ARBA" id="ARBA00022679"/>
    </source>
</evidence>
<dbReference type="EMBL" id="DVJN01000250">
    <property type="protein sequence ID" value="HIS93956.1"/>
    <property type="molecule type" value="Genomic_DNA"/>
</dbReference>
<dbReference type="SUPFAM" id="SSF54211">
    <property type="entry name" value="Ribosomal protein S5 domain 2-like"/>
    <property type="match status" value="1"/>
</dbReference>
<dbReference type="GO" id="GO:0005524">
    <property type="term" value="F:ATP binding"/>
    <property type="evidence" value="ECO:0007669"/>
    <property type="project" value="UniProtKB-UniRule"/>
</dbReference>
<dbReference type="InterPro" id="IPR020568">
    <property type="entry name" value="Ribosomal_Su5_D2-typ_SF"/>
</dbReference>
<evidence type="ECO:0000313" key="13">
    <source>
        <dbReference type="Proteomes" id="UP000824140"/>
    </source>
</evidence>
<evidence type="ECO:0000259" key="10">
    <source>
        <dbReference type="Pfam" id="PF00288"/>
    </source>
</evidence>
<feature type="active site" evidence="9">
    <location>
        <position position="10"/>
    </location>
</feature>
<feature type="binding site" evidence="9">
    <location>
        <begin position="92"/>
        <end position="102"/>
    </location>
    <ligand>
        <name>ATP</name>
        <dbReference type="ChEBI" id="CHEBI:30616"/>
    </ligand>
</feature>
<evidence type="ECO:0000256" key="5">
    <source>
        <dbReference type="ARBA" id="ARBA00022741"/>
    </source>
</evidence>
<dbReference type="NCBIfam" id="TIGR00154">
    <property type="entry name" value="ispE"/>
    <property type="match status" value="1"/>
</dbReference>
<dbReference type="Pfam" id="PF00288">
    <property type="entry name" value="GHMP_kinases_N"/>
    <property type="match status" value="1"/>
</dbReference>
<evidence type="ECO:0000256" key="8">
    <source>
        <dbReference type="ARBA" id="ARBA00032554"/>
    </source>
</evidence>
<keyword evidence="5 9" id="KW-0547">Nucleotide-binding</keyword>
<keyword evidence="6 9" id="KW-0418">Kinase</keyword>
<proteinExistence type="inferred from homology"/>
<dbReference type="InterPro" id="IPR013750">
    <property type="entry name" value="GHMP_kinase_C_dom"/>
</dbReference>
<dbReference type="SUPFAM" id="SSF55060">
    <property type="entry name" value="GHMP Kinase, C-terminal domain"/>
    <property type="match status" value="1"/>
</dbReference>
<name>A0A9D1K725_9FIRM</name>
<organism evidence="12 13">
    <name type="scientific">Candidatus Alectryocaccomicrobium excrementavium</name>
    <dbReference type="NCBI Taxonomy" id="2840668"/>
    <lineage>
        <taxon>Bacteria</taxon>
        <taxon>Bacillati</taxon>
        <taxon>Bacillota</taxon>
        <taxon>Clostridia</taxon>
        <taxon>Candidatus Alectryocaccomicrobium</taxon>
    </lineage>
</organism>
<feature type="active site" evidence="9">
    <location>
        <position position="134"/>
    </location>
</feature>
<dbReference type="HAMAP" id="MF_00061">
    <property type="entry name" value="IspE"/>
    <property type="match status" value="1"/>
</dbReference>
<comment type="catalytic activity">
    <reaction evidence="9">
        <text>4-CDP-2-C-methyl-D-erythritol + ATP = 4-CDP-2-C-methyl-D-erythritol 2-phosphate + ADP + H(+)</text>
        <dbReference type="Rhea" id="RHEA:18437"/>
        <dbReference type="ChEBI" id="CHEBI:15378"/>
        <dbReference type="ChEBI" id="CHEBI:30616"/>
        <dbReference type="ChEBI" id="CHEBI:57823"/>
        <dbReference type="ChEBI" id="CHEBI:57919"/>
        <dbReference type="ChEBI" id="CHEBI:456216"/>
        <dbReference type="EC" id="2.7.1.148"/>
    </reaction>
</comment>
<dbReference type="Proteomes" id="UP000824140">
    <property type="component" value="Unassembled WGS sequence"/>
</dbReference>
<dbReference type="PANTHER" id="PTHR43527:SF2">
    <property type="entry name" value="4-DIPHOSPHOCYTIDYL-2-C-METHYL-D-ERYTHRITOL KINASE, CHLOROPLASTIC"/>
    <property type="match status" value="1"/>
</dbReference>
<dbReference type="Gene3D" id="3.30.230.10">
    <property type="match status" value="1"/>
</dbReference>
<evidence type="ECO:0000256" key="7">
    <source>
        <dbReference type="ARBA" id="ARBA00022840"/>
    </source>
</evidence>
<protein>
    <recommendedName>
        <fullName evidence="3 9">4-diphosphocytidyl-2-C-methyl-D-erythritol kinase</fullName>
        <shortName evidence="9">CMK</shortName>
        <ecNumber evidence="2 9">2.7.1.148</ecNumber>
    </recommendedName>
    <alternativeName>
        <fullName evidence="8 9">4-(cytidine-5'-diphospho)-2-C-methyl-D-erythritol kinase</fullName>
    </alternativeName>
</protein>
<reference evidence="12" key="2">
    <citation type="journal article" date="2021" name="PeerJ">
        <title>Extensive microbial diversity within the chicken gut microbiome revealed by metagenomics and culture.</title>
        <authorList>
            <person name="Gilroy R."/>
            <person name="Ravi A."/>
            <person name="Getino M."/>
            <person name="Pursley I."/>
            <person name="Horton D.L."/>
            <person name="Alikhan N.F."/>
            <person name="Baker D."/>
            <person name="Gharbi K."/>
            <person name="Hall N."/>
            <person name="Watson M."/>
            <person name="Adriaenssens E.M."/>
            <person name="Foster-Nyarko E."/>
            <person name="Jarju S."/>
            <person name="Secka A."/>
            <person name="Antonio M."/>
            <person name="Oren A."/>
            <person name="Chaudhuri R.R."/>
            <person name="La Ragione R."/>
            <person name="Hildebrand F."/>
            <person name="Pallen M.J."/>
        </authorList>
    </citation>
    <scope>NUCLEOTIDE SEQUENCE</scope>
    <source>
        <strain evidence="12">13766</strain>
    </source>
</reference>
<keyword evidence="9" id="KW-0414">Isoprene biosynthesis</keyword>
<dbReference type="InterPro" id="IPR014721">
    <property type="entry name" value="Ribsml_uS5_D2-typ_fold_subgr"/>
</dbReference>
<feature type="domain" description="GHMP kinase N-terminal" evidence="10">
    <location>
        <begin position="64"/>
        <end position="142"/>
    </location>
</feature>
<gene>
    <name evidence="9" type="primary">ispE</name>
    <name evidence="12" type="ORF">IAA84_13150</name>
</gene>
<dbReference type="EC" id="2.7.1.148" evidence="2 9"/>
<evidence type="ECO:0000313" key="12">
    <source>
        <dbReference type="EMBL" id="HIS93956.1"/>
    </source>
</evidence>
<dbReference type="NCBIfam" id="NF011202">
    <property type="entry name" value="PRK14608.1"/>
    <property type="match status" value="1"/>
</dbReference>
<dbReference type="AlphaFoldDB" id="A0A9D1K725"/>
<dbReference type="Pfam" id="PF08544">
    <property type="entry name" value="GHMP_kinases_C"/>
    <property type="match status" value="1"/>
</dbReference>
<dbReference type="GO" id="GO:0050515">
    <property type="term" value="F:4-(cytidine 5'-diphospho)-2-C-methyl-D-erythritol kinase activity"/>
    <property type="evidence" value="ECO:0007669"/>
    <property type="project" value="UniProtKB-UniRule"/>
</dbReference>
<keyword evidence="4 9" id="KW-0808">Transferase</keyword>
<evidence type="ECO:0000256" key="6">
    <source>
        <dbReference type="ARBA" id="ARBA00022777"/>
    </source>
</evidence>
<keyword evidence="7 9" id="KW-0067">ATP-binding</keyword>
<evidence type="ECO:0000259" key="11">
    <source>
        <dbReference type="Pfam" id="PF08544"/>
    </source>
</evidence>
<dbReference type="Gene3D" id="3.30.70.890">
    <property type="entry name" value="GHMP kinase, C-terminal domain"/>
    <property type="match status" value="1"/>
</dbReference>